<dbReference type="NCBIfam" id="TIGR03793">
    <property type="entry name" value="leader_NHLP"/>
    <property type="match status" value="1"/>
</dbReference>
<gene>
    <name evidence="4" type="ORF">FBZ88_10523</name>
</gene>
<feature type="domain" description="Nitrile hydratase alpha/Thiocyanate hydrolase gamma" evidence="3">
    <location>
        <begin position="19"/>
        <end position="69"/>
    </location>
</feature>
<accession>A0A560G392</accession>
<dbReference type="InterPro" id="IPR022513">
    <property type="entry name" value="TOMM_pelo"/>
</dbReference>
<dbReference type="InterPro" id="IPR036648">
    <property type="entry name" value="CN_Hdrase_a/SCN_Hdrase_g_sf"/>
</dbReference>
<keyword evidence="1" id="KW-0479">Metal-binding</keyword>
<dbReference type="AlphaFoldDB" id="A0A560G392"/>
<dbReference type="Proteomes" id="UP000316545">
    <property type="component" value="Unassembled WGS sequence"/>
</dbReference>
<dbReference type="GO" id="GO:0046914">
    <property type="term" value="F:transition metal ion binding"/>
    <property type="evidence" value="ECO:0007669"/>
    <property type="project" value="InterPro"/>
</dbReference>
<dbReference type="SUPFAM" id="SSF56209">
    <property type="entry name" value="Nitrile hydratase alpha chain"/>
    <property type="match status" value="1"/>
</dbReference>
<dbReference type="Gene3D" id="3.90.330.10">
    <property type="entry name" value="Nitrile hydratase alpha /Thiocyanate hydrolase gamma"/>
    <property type="match status" value="1"/>
</dbReference>
<dbReference type="GO" id="GO:0003824">
    <property type="term" value="F:catalytic activity"/>
    <property type="evidence" value="ECO:0007669"/>
    <property type="project" value="InterPro"/>
</dbReference>
<evidence type="ECO:0000313" key="4">
    <source>
        <dbReference type="EMBL" id="TWB28304.1"/>
    </source>
</evidence>
<keyword evidence="5" id="KW-1185">Reference proteome</keyword>
<comment type="caution">
    <text evidence="4">The sequence shown here is derived from an EMBL/GenBank/DDBJ whole genome shotgun (WGS) entry which is preliminary data.</text>
</comment>
<feature type="region of interest" description="Disordered" evidence="2">
    <location>
        <begin position="68"/>
        <end position="95"/>
    </location>
</feature>
<dbReference type="RefSeq" id="WP_145616446.1">
    <property type="nucleotide sequence ID" value="NZ_JAYNFR010000046.1"/>
</dbReference>
<reference evidence="4 5" key="1">
    <citation type="submission" date="2019-06" db="EMBL/GenBank/DDBJ databases">
        <title>Genomic Encyclopedia of Type Strains, Phase IV (KMG-V): Genome sequencing to study the core and pangenomes of soil and plant-associated prokaryotes.</title>
        <authorList>
            <person name="Whitman W."/>
        </authorList>
    </citation>
    <scope>NUCLEOTIDE SEQUENCE [LARGE SCALE GENOMIC DNA]</scope>
    <source>
        <strain evidence="4 5">BR 11865</strain>
    </source>
</reference>
<feature type="compositionally biased region" description="Pro residues" evidence="2">
    <location>
        <begin position="83"/>
        <end position="95"/>
    </location>
</feature>
<dbReference type="Pfam" id="PF02979">
    <property type="entry name" value="NHase_alpha"/>
    <property type="match status" value="1"/>
</dbReference>
<proteinExistence type="predicted"/>
<dbReference type="EMBL" id="VITO01000005">
    <property type="protein sequence ID" value="TWB28304.1"/>
    <property type="molecule type" value="Genomic_DNA"/>
</dbReference>
<evidence type="ECO:0000256" key="2">
    <source>
        <dbReference type="SAM" id="MobiDB-lite"/>
    </source>
</evidence>
<name>A0A560G392_9PROT</name>
<sequence>MTDEDTQKITGRIIAKVWADETYKARLLADPAAVLTAEGLDLPEGVTFRVVQDAAGIQTLVLPARPADLSDDDLGEVAGGRPLPGPPVPPKLYTY</sequence>
<organism evidence="4 5">
    <name type="scientific">Nitrospirillum amazonense</name>
    <dbReference type="NCBI Taxonomy" id="28077"/>
    <lineage>
        <taxon>Bacteria</taxon>
        <taxon>Pseudomonadati</taxon>
        <taxon>Pseudomonadota</taxon>
        <taxon>Alphaproteobacteria</taxon>
        <taxon>Rhodospirillales</taxon>
        <taxon>Azospirillaceae</taxon>
        <taxon>Nitrospirillum</taxon>
    </lineage>
</organism>
<protein>
    <submittedName>
        <fullName evidence="4">Putative ribosomally synthesized peptide</fullName>
    </submittedName>
</protein>
<evidence type="ECO:0000313" key="5">
    <source>
        <dbReference type="Proteomes" id="UP000316545"/>
    </source>
</evidence>
<evidence type="ECO:0000259" key="3">
    <source>
        <dbReference type="Pfam" id="PF02979"/>
    </source>
</evidence>
<evidence type="ECO:0000256" key="1">
    <source>
        <dbReference type="ARBA" id="ARBA00022723"/>
    </source>
</evidence>
<dbReference type="InterPro" id="IPR004232">
    <property type="entry name" value="CN_Hdrtase_a/SCN_Hdrlase_g"/>
</dbReference>